<comment type="caution">
    <text evidence="8">The sequence shown here is derived from an EMBL/GenBank/DDBJ whole genome shotgun (WGS) entry which is preliminary data.</text>
</comment>
<dbReference type="PANTHER" id="PTHR42859">
    <property type="entry name" value="OXIDOREDUCTASE"/>
    <property type="match status" value="1"/>
</dbReference>
<dbReference type="OrthoDB" id="9779457at2"/>
<dbReference type="GO" id="GO:0051539">
    <property type="term" value="F:4 iron, 4 sulfur cluster binding"/>
    <property type="evidence" value="ECO:0007669"/>
    <property type="project" value="UniProtKB-KW"/>
</dbReference>
<dbReference type="Gene3D" id="3.30.70.20">
    <property type="match status" value="2"/>
</dbReference>
<dbReference type="GO" id="GO:0046872">
    <property type="term" value="F:metal ion binding"/>
    <property type="evidence" value="ECO:0007669"/>
    <property type="project" value="UniProtKB-KW"/>
</dbReference>
<dbReference type="AlphaFoldDB" id="A0A3S2WVP6"/>
<organism evidence="8 9">
    <name type="scientific">Hwanghaeella grinnelliae</name>
    <dbReference type="NCBI Taxonomy" id="2500179"/>
    <lineage>
        <taxon>Bacteria</taxon>
        <taxon>Pseudomonadati</taxon>
        <taxon>Pseudomonadota</taxon>
        <taxon>Alphaproteobacteria</taxon>
        <taxon>Rhodospirillales</taxon>
        <taxon>Rhodospirillaceae</taxon>
        <taxon>Hwanghaeella</taxon>
    </lineage>
</organism>
<dbReference type="CDD" id="cd00038">
    <property type="entry name" value="CAP_ED"/>
    <property type="match status" value="2"/>
</dbReference>
<feature type="domain" description="Cyclic nucleotide-binding" evidence="6">
    <location>
        <begin position="235"/>
        <end position="367"/>
    </location>
</feature>
<gene>
    <name evidence="8" type="ORF">EOI86_10070</name>
</gene>
<dbReference type="CDD" id="cd16367">
    <property type="entry name" value="DMSOR_beta_like"/>
    <property type="match status" value="1"/>
</dbReference>
<evidence type="ECO:0000313" key="8">
    <source>
        <dbReference type="EMBL" id="RVU39549.1"/>
    </source>
</evidence>
<feature type="domain" description="4Fe-4S ferredoxin-type" evidence="7">
    <location>
        <begin position="484"/>
        <end position="513"/>
    </location>
</feature>
<dbReference type="PROSITE" id="PS00198">
    <property type="entry name" value="4FE4S_FER_1"/>
    <property type="match status" value="1"/>
</dbReference>
<keyword evidence="5" id="KW-0411">Iron-sulfur</keyword>
<dbReference type="Proteomes" id="UP000287447">
    <property type="component" value="Unassembled WGS sequence"/>
</dbReference>
<evidence type="ECO:0000256" key="3">
    <source>
        <dbReference type="ARBA" id="ARBA00022737"/>
    </source>
</evidence>
<dbReference type="SUPFAM" id="SSF51206">
    <property type="entry name" value="cAMP-binding domain-like"/>
    <property type="match status" value="2"/>
</dbReference>
<feature type="domain" description="Cyclic nucleotide-binding" evidence="6">
    <location>
        <begin position="53"/>
        <end position="128"/>
    </location>
</feature>
<dbReference type="InterPro" id="IPR000595">
    <property type="entry name" value="cNMP-bd_dom"/>
</dbReference>
<evidence type="ECO:0000256" key="4">
    <source>
        <dbReference type="ARBA" id="ARBA00023004"/>
    </source>
</evidence>
<reference evidence="9" key="1">
    <citation type="submission" date="2019-01" db="EMBL/GenBank/DDBJ databases">
        <title>Gri0909 isolated from a small marine red alga.</title>
        <authorList>
            <person name="Kim J."/>
            <person name="Jeong S.E."/>
            <person name="Jeon C.O."/>
        </authorList>
    </citation>
    <scope>NUCLEOTIDE SEQUENCE [LARGE SCALE GENOMIC DNA]</scope>
    <source>
        <strain evidence="9">Gri0909</strain>
    </source>
</reference>
<dbReference type="Pfam" id="PF13247">
    <property type="entry name" value="Fer4_11"/>
    <property type="match status" value="1"/>
</dbReference>
<name>A0A3S2WVP6_9PROT</name>
<proteinExistence type="predicted"/>
<dbReference type="PANTHER" id="PTHR42859:SF17">
    <property type="entry name" value="ELECTRON TRANSPORT PROTEIN HYDN-RELATED"/>
    <property type="match status" value="1"/>
</dbReference>
<dbReference type="EMBL" id="SADE01000001">
    <property type="protein sequence ID" value="RVU39549.1"/>
    <property type="molecule type" value="Genomic_DNA"/>
</dbReference>
<dbReference type="InterPro" id="IPR014710">
    <property type="entry name" value="RmlC-like_jellyroll"/>
</dbReference>
<dbReference type="InterPro" id="IPR050294">
    <property type="entry name" value="RnfB_subfamily"/>
</dbReference>
<accession>A0A3S2WVP6</accession>
<dbReference type="InterPro" id="IPR017900">
    <property type="entry name" value="4Fe4S_Fe_S_CS"/>
</dbReference>
<dbReference type="PROSITE" id="PS51379">
    <property type="entry name" value="4FE4S_FER_2"/>
    <property type="match status" value="2"/>
</dbReference>
<evidence type="ECO:0000259" key="6">
    <source>
        <dbReference type="PROSITE" id="PS50042"/>
    </source>
</evidence>
<dbReference type="InterPro" id="IPR017896">
    <property type="entry name" value="4Fe4S_Fe-S-bd"/>
</dbReference>
<feature type="domain" description="4Fe-4S ferredoxin-type" evidence="7">
    <location>
        <begin position="415"/>
        <end position="444"/>
    </location>
</feature>
<dbReference type="Gene3D" id="2.60.120.10">
    <property type="entry name" value="Jelly Rolls"/>
    <property type="match status" value="2"/>
</dbReference>
<dbReference type="Pfam" id="PF00027">
    <property type="entry name" value="cNMP_binding"/>
    <property type="match status" value="1"/>
</dbReference>
<dbReference type="InterPro" id="IPR018490">
    <property type="entry name" value="cNMP-bd_dom_sf"/>
</dbReference>
<evidence type="ECO:0000256" key="5">
    <source>
        <dbReference type="ARBA" id="ARBA00023014"/>
    </source>
</evidence>
<dbReference type="RefSeq" id="WP_127764920.1">
    <property type="nucleotide sequence ID" value="NZ_SADE01000001.1"/>
</dbReference>
<dbReference type="PROSITE" id="PS50042">
    <property type="entry name" value="CNMP_BINDING_3"/>
    <property type="match status" value="3"/>
</dbReference>
<evidence type="ECO:0000256" key="1">
    <source>
        <dbReference type="ARBA" id="ARBA00022485"/>
    </source>
</evidence>
<evidence type="ECO:0000256" key="2">
    <source>
        <dbReference type="ARBA" id="ARBA00022723"/>
    </source>
</evidence>
<keyword evidence="4" id="KW-0408">Iron</keyword>
<dbReference type="SUPFAM" id="SSF54862">
    <property type="entry name" value="4Fe-4S ferredoxins"/>
    <property type="match status" value="1"/>
</dbReference>
<keyword evidence="3" id="KW-0677">Repeat</keyword>
<keyword evidence="1" id="KW-0004">4Fe-4S</keyword>
<sequence>MDGPLVIQRPMRWDNPFSTEMTDEDVDRIMTLEPFCNMDESSFPPSMSLRDIVRNDMRIRNYRHGDIVVRRGDYGNSAFMVLSGSVRVVINPDLPDALLGRQTEKKRGVFGALKQLWANPDMPEVRDVARLKGGGAETGQRVRDGETHTFLQDVPSIMKDYHTEPLREGTIFGEIAALGRTPRTLSLFADGDTELLEIRWQGIRDIRRRDEAFRNHIDKLYRERSLIHHLRALPLFQHLDDETIQSVADATVFETYGEFEWHTSFKKLAELTGAERLRHEPVIAGEGEYVDGLFLIRTGFARVSRHVNHGDPTISFLGRGEVYGLEELVHNWKNDDQIPYQNSLRGLGNVDVLRVPTKIVEDIVLPNLPPNLLPAPIVLDKPEADSIQSVTQEGSGLDTGLLEFLVENRIINGRATMLINTDRCVRCDDCVRACAATHNNNPRFARHGRRYGNVMIANACMHCTDPVCMIGCPTGAIHRSSLQGQVVINDSACIGCATCANSCPYDNIRMVAVRDENGDFVLDEANAPIMKSTKCDLCVDQMGGPSCERACPHDALRRVNMSDLGPIAEWLNQS</sequence>
<evidence type="ECO:0000259" key="7">
    <source>
        <dbReference type="PROSITE" id="PS51379"/>
    </source>
</evidence>
<feature type="domain" description="Cyclic nucleotide-binding" evidence="6">
    <location>
        <begin position="132"/>
        <end position="206"/>
    </location>
</feature>
<keyword evidence="2" id="KW-0479">Metal-binding</keyword>
<protein>
    <submittedName>
        <fullName evidence="8">4Fe-4S dicluster domain-containing protein</fullName>
    </submittedName>
</protein>
<evidence type="ECO:0000313" key="9">
    <source>
        <dbReference type="Proteomes" id="UP000287447"/>
    </source>
</evidence>
<keyword evidence="9" id="KW-1185">Reference proteome</keyword>